<comment type="cofactor">
    <cofactor evidence="9">
        <name>[4Fe-4S] cluster</name>
        <dbReference type="ChEBI" id="CHEBI:49883"/>
    </cofactor>
    <text evidence="9">Binds 2 [4Fe-4S] clusters per subunit. One cluster is coordinated with 3 cysteines and an exchangeable S-adenosyl-L-methionine.</text>
</comment>
<dbReference type="Pfam" id="PF12796">
    <property type="entry name" value="Ank_2"/>
    <property type="match status" value="3"/>
</dbReference>
<keyword evidence="9" id="KW-0496">Mitochondrion</keyword>
<dbReference type="Gene3D" id="3.20.20.70">
    <property type="entry name" value="Aldolase class I"/>
    <property type="match status" value="1"/>
</dbReference>
<keyword evidence="7 9" id="KW-0411">Iron-sulfur</keyword>
<comment type="subcellular location">
    <subcellularLocation>
        <location evidence="1 9">Mitochondrion</location>
    </subcellularLocation>
</comment>
<feature type="domain" description="Radical SAM core" evidence="12">
    <location>
        <begin position="1216"/>
        <end position="1435"/>
    </location>
</feature>
<dbReference type="InterPro" id="IPR007197">
    <property type="entry name" value="rSAM"/>
</dbReference>
<feature type="binding site" evidence="9">
    <location>
        <position position="1231"/>
    </location>
    <ligand>
        <name>[4Fe-4S] cluster</name>
        <dbReference type="ChEBI" id="CHEBI:49883"/>
        <label>2</label>
        <note>4Fe-4S-S-AdoMet</note>
    </ligand>
</feature>
<dbReference type="FunFam" id="3.20.20.70:FF:000036">
    <property type="entry name" value="Lipoyl synthase, mitochondrial"/>
    <property type="match status" value="1"/>
</dbReference>
<feature type="region of interest" description="Disordered" evidence="11">
    <location>
        <begin position="1463"/>
        <end position="1484"/>
    </location>
</feature>
<dbReference type="GO" id="GO:0009249">
    <property type="term" value="P:protein lipoylation"/>
    <property type="evidence" value="ECO:0007669"/>
    <property type="project" value="UniProtKB-UniRule"/>
</dbReference>
<dbReference type="InterPro" id="IPR006638">
    <property type="entry name" value="Elp3/MiaA/NifB-like_rSAM"/>
</dbReference>
<evidence type="ECO:0000259" key="12">
    <source>
        <dbReference type="PROSITE" id="PS51918"/>
    </source>
</evidence>
<dbReference type="PANTHER" id="PTHR10949">
    <property type="entry name" value="LIPOYL SYNTHASE"/>
    <property type="match status" value="1"/>
</dbReference>
<feature type="binding site" evidence="9">
    <location>
        <position position="1205"/>
    </location>
    <ligand>
        <name>[4Fe-4S] cluster</name>
        <dbReference type="ChEBI" id="CHEBI:49883"/>
        <label>1</label>
    </ligand>
</feature>
<feature type="binding site" evidence="9">
    <location>
        <position position="1238"/>
    </location>
    <ligand>
        <name>[4Fe-4S] cluster</name>
        <dbReference type="ChEBI" id="CHEBI:49883"/>
        <label>2</label>
        <note>4Fe-4S-S-AdoMet</note>
    </ligand>
</feature>
<comment type="similarity">
    <text evidence="9">Belongs to the radical SAM superfamily. Lipoyl synthase family.</text>
</comment>
<dbReference type="SFLD" id="SFLDF00271">
    <property type="entry name" value="lipoyl_synthase"/>
    <property type="match status" value="1"/>
</dbReference>
<feature type="binding site" evidence="9">
    <location>
        <position position="1446"/>
    </location>
    <ligand>
        <name>[4Fe-4S] cluster</name>
        <dbReference type="ChEBI" id="CHEBI:49883"/>
        <label>1</label>
    </ligand>
</feature>
<keyword evidence="2 9" id="KW-0004">4Fe-4S</keyword>
<dbReference type="SMART" id="SM00248">
    <property type="entry name" value="ANK"/>
    <property type="match status" value="10"/>
</dbReference>
<dbReference type="Pfam" id="PF16881">
    <property type="entry name" value="LIAS_N"/>
    <property type="match status" value="1"/>
</dbReference>
<reference evidence="14" key="1">
    <citation type="submission" date="2013-03" db="EMBL/GenBank/DDBJ databases">
        <title>The Genome Sequence of Anopheles christyi ACHKN1017.</title>
        <authorList>
            <consortium name="The Broad Institute Genomics Platform"/>
            <person name="Neafsey D.E."/>
            <person name="Besansky N."/>
            <person name="Walker B."/>
            <person name="Young S.K."/>
            <person name="Zeng Q."/>
            <person name="Gargeya S."/>
            <person name="Fitzgerald M."/>
            <person name="Haas B."/>
            <person name="Abouelleil A."/>
            <person name="Allen A.W."/>
            <person name="Alvarado L."/>
            <person name="Arachchi H.M."/>
            <person name="Berlin A.M."/>
            <person name="Chapman S.B."/>
            <person name="Gainer-Dewar J."/>
            <person name="Goldberg J."/>
            <person name="Griggs A."/>
            <person name="Gujja S."/>
            <person name="Hansen M."/>
            <person name="Howarth C."/>
            <person name="Imamovic A."/>
            <person name="Ireland A."/>
            <person name="Larimer J."/>
            <person name="McCowan C."/>
            <person name="Murphy C."/>
            <person name="Pearson M."/>
            <person name="Poon T.W."/>
            <person name="Priest M."/>
            <person name="Roberts A."/>
            <person name="Saif S."/>
            <person name="Shea T."/>
            <person name="Sisk P."/>
            <person name="Sykes S."/>
            <person name="Wortman J."/>
            <person name="Nusbaum C."/>
            <person name="Birren B."/>
        </authorList>
    </citation>
    <scope>NUCLEOTIDE SEQUENCE [LARGE SCALE GENOMIC DNA]</scope>
    <source>
        <strain evidence="14">ACHKN1017</strain>
    </source>
</reference>
<organism evidence="13 14">
    <name type="scientific">Anopheles christyi</name>
    <dbReference type="NCBI Taxonomy" id="43041"/>
    <lineage>
        <taxon>Eukaryota</taxon>
        <taxon>Metazoa</taxon>
        <taxon>Ecdysozoa</taxon>
        <taxon>Arthropoda</taxon>
        <taxon>Hexapoda</taxon>
        <taxon>Insecta</taxon>
        <taxon>Pterygota</taxon>
        <taxon>Neoptera</taxon>
        <taxon>Endopterygota</taxon>
        <taxon>Diptera</taxon>
        <taxon>Nematocera</taxon>
        <taxon>Culicoidea</taxon>
        <taxon>Culicidae</taxon>
        <taxon>Anophelinae</taxon>
        <taxon>Anopheles</taxon>
    </lineage>
</organism>
<dbReference type="SUPFAM" id="SSF48403">
    <property type="entry name" value="Ankyrin repeat"/>
    <property type="match status" value="2"/>
</dbReference>
<evidence type="ECO:0000256" key="10">
    <source>
        <dbReference type="PROSITE-ProRule" id="PRU00023"/>
    </source>
</evidence>
<dbReference type="SFLD" id="SFLDG01058">
    <property type="entry name" value="lipoyl_synthase_like"/>
    <property type="match status" value="1"/>
</dbReference>
<evidence type="ECO:0000313" key="13">
    <source>
        <dbReference type="EnsemblMetazoa" id="ACHR001134-PA"/>
    </source>
</evidence>
<dbReference type="InterPro" id="IPR013785">
    <property type="entry name" value="Aldolase_TIM"/>
</dbReference>
<dbReference type="InterPro" id="IPR003698">
    <property type="entry name" value="Lipoyl_synth"/>
</dbReference>
<feature type="binding site" evidence="9">
    <location>
        <position position="1211"/>
    </location>
    <ligand>
        <name>[4Fe-4S] cluster</name>
        <dbReference type="ChEBI" id="CHEBI:49883"/>
        <label>1</label>
    </ligand>
</feature>
<evidence type="ECO:0000256" key="6">
    <source>
        <dbReference type="ARBA" id="ARBA00023004"/>
    </source>
</evidence>
<feature type="repeat" description="ANK" evidence="10">
    <location>
        <begin position="852"/>
        <end position="884"/>
    </location>
</feature>
<sequence length="1484" mass="170692">MKQHFSIRKVIAYIDGIREQPCSDPPHMHRPVPSPMRIRAIKRTLQVIGEMIKSTRESPNITVKLDRILQLITSEALAERTKDLRQFFSHGYSLAKLELEEENCDQLGVVFQKIETNLREARRWFVYTHTQQNLLMYRRYLAYMKNFKTIEALRSFIAFVGTEFKGNLIETFRPEQLTEAKLLIQYMLDSSKSTDLLNTATRTDLEYIAKELQLRIDVIRIENATLGSTIDDFFFLESYIRQPTATLERVRQITDWILSRTELAKRHKLVQKTDLMYARELLARLQMGETDETRRYMWGAIWTRLAKEQFGGLDTLLGRTEQRNDVSLDITIKTMQTLNLPLENDEYVQFVNRRLAKSYYHNVFVLDNKYRVLKEIVKDRRARQDNTRDVLERLKELRKTDERVLQQMFDALLDSMEHILSHSVDQSTGNLASLADQQALEYCLLEAAEIICNLSLFRDNVSDLALPIPVITGRNLRNYLAHDFLAYDTLTPCTKAVVQNARYLVENRLKLYGTATSKISSCKGQSGASNEKELFTEIFQRQTAWTTEQVEFFNIIANFQTHTLKQRIFDTKSTAASLLLRTRSFLDREVVSIALDGKPDRFIAELLNYQPNSLNFFYLLINYFQDHDLIEKIQLLIGSPQVFCTRLALKYGLIDVLRLLWKQTNEDVMKKLISTEMSNIFDHLGNTVLHWTVLRSDLELLQFVLSRYKSLLKTKNKFGDVPLLIAAQYHEDAIVEMLLDHGADPWIEPKIVLTVAMRNGQRILRRFPTERGRIVAAQMDAYRNNPLRAAIQENNYELFVMLHTLFKFDLHRGELLHCAARLNRLHFLQYMLADGAKNTEEMFSIDSISKEYCFTPFMLACATGHYEAAQLLLQNGANGLFQNENKYTPWHCAVHGGKRNILSLVLSIPHLDVNAVSKDKRSALSIAIDTDQSPSQINFLLTTAGVMVRPEHVLHACLLGKTDILKLLIDRQPEYLSAKDFLQRTPLMIAVILNDRTMTQYLLERGANRNAVNILGMNCLHIAALNNLISISKLLLDDAQVDQEAEDNFHRTPLLVALEAEHITIAEQLIQRGARLQSAYDYRYKQHRNATLLHKFTIEKRPRMVEYLIPQQCKHSAASASGQLEKIRERLESGPNFHDFVQHPDYNKEDWSAYEGKLRREKGENDRLRLPPWLKTKIPMGKNFTRIKEQLRELKLATVCEEAKCPNIGECWGGGEHGTQTATIMLMGDTCTRGCRFCSVKTARAPPPLDPAEPINTATAVASWGLDYIVLTSVDRDDLPDGGSKHIAATIKEIKKQNPRIFVECLAPDFRGDLECIETVAMSGLDVYAHNIETVEALTPFVRDRRARYRQSLECLASVKRFNPNLMTKSSIMLGLGETDEQVEQTLKDLRSVGVDCLTLGQYMQPTKRHLKVIEYVTPEKFKHWEERGNELGFLYTASGPLVRSSYKAGEFFITSILRNREEAARRTEEGTESARKAKDSENL</sequence>
<dbReference type="Pfam" id="PF04055">
    <property type="entry name" value="Radical_SAM"/>
    <property type="match status" value="1"/>
</dbReference>
<feature type="binding site" evidence="9">
    <location>
        <position position="1235"/>
    </location>
    <ligand>
        <name>[4Fe-4S] cluster</name>
        <dbReference type="ChEBI" id="CHEBI:49883"/>
        <label>2</label>
        <note>4Fe-4S-S-AdoMet</note>
    </ligand>
</feature>
<evidence type="ECO:0000256" key="11">
    <source>
        <dbReference type="SAM" id="MobiDB-lite"/>
    </source>
</evidence>
<evidence type="ECO:0000256" key="3">
    <source>
        <dbReference type="ARBA" id="ARBA00022679"/>
    </source>
</evidence>
<feature type="repeat" description="ANK" evidence="10">
    <location>
        <begin position="982"/>
        <end position="1014"/>
    </location>
</feature>
<evidence type="ECO:0000256" key="4">
    <source>
        <dbReference type="ARBA" id="ARBA00022691"/>
    </source>
</evidence>
<name>A0A182JRK2_9DIPT</name>
<comment type="function">
    <text evidence="9">Catalyzes the radical-mediated insertion of two sulfur atoms into the C-6 and C-8 positions of the octanoyl moiety bound to the lipoyl domains of lipoate-dependent enzymes, thereby converting the octanoylated domains into lipoylated derivatives.</text>
</comment>
<dbReference type="UniPathway" id="UPA00538">
    <property type="reaction ID" value="UER00593"/>
</dbReference>
<comment type="pathway">
    <text evidence="9">Protein modification; protein lipoylation via endogenous pathway; protein N(6)-(lipoyl)lysine from octanoyl-[acyl-carrier-protein]: step 2/2.</text>
</comment>
<dbReference type="PROSITE" id="PS50297">
    <property type="entry name" value="ANK_REP_REGION"/>
    <property type="match status" value="3"/>
</dbReference>
<dbReference type="VEuPathDB" id="VectorBase:ACHR001134"/>
<evidence type="ECO:0000256" key="5">
    <source>
        <dbReference type="ARBA" id="ARBA00022723"/>
    </source>
</evidence>
<dbReference type="STRING" id="43041.A0A182JRK2"/>
<dbReference type="GO" id="GO:0005739">
    <property type="term" value="C:mitochondrion"/>
    <property type="evidence" value="ECO:0007669"/>
    <property type="project" value="UniProtKB-SubCell"/>
</dbReference>
<proteinExistence type="inferred from homology"/>
<feature type="binding site" evidence="9">
    <location>
        <position position="1200"/>
    </location>
    <ligand>
        <name>[4Fe-4S] cluster</name>
        <dbReference type="ChEBI" id="CHEBI:49883"/>
        <label>1</label>
    </ligand>
</feature>
<dbReference type="InterPro" id="IPR002110">
    <property type="entry name" value="Ankyrin_rpt"/>
</dbReference>
<keyword evidence="10" id="KW-0040">ANK repeat</keyword>
<keyword evidence="5 9" id="KW-0479">Metal-binding</keyword>
<dbReference type="InterPro" id="IPR031691">
    <property type="entry name" value="LIAS_N"/>
</dbReference>
<dbReference type="HAMAP" id="MF_00206">
    <property type="entry name" value="Lipoyl_synth"/>
    <property type="match status" value="1"/>
</dbReference>
<dbReference type="GO" id="GO:0051539">
    <property type="term" value="F:4 iron, 4 sulfur cluster binding"/>
    <property type="evidence" value="ECO:0007669"/>
    <property type="project" value="UniProtKB-UniRule"/>
</dbReference>
<dbReference type="EnsemblMetazoa" id="ACHR001134-RA">
    <property type="protein sequence ID" value="ACHR001134-PA"/>
    <property type="gene ID" value="ACHR001134"/>
</dbReference>
<evidence type="ECO:0000256" key="2">
    <source>
        <dbReference type="ARBA" id="ARBA00022485"/>
    </source>
</evidence>
<dbReference type="SUPFAM" id="SSF102114">
    <property type="entry name" value="Radical SAM enzymes"/>
    <property type="match status" value="1"/>
</dbReference>
<evidence type="ECO:0000256" key="9">
    <source>
        <dbReference type="HAMAP-Rule" id="MF_03123"/>
    </source>
</evidence>
<dbReference type="NCBIfam" id="TIGR00510">
    <property type="entry name" value="lipA"/>
    <property type="match status" value="1"/>
</dbReference>
<evidence type="ECO:0000256" key="7">
    <source>
        <dbReference type="ARBA" id="ARBA00023014"/>
    </source>
</evidence>
<keyword evidence="3 9" id="KW-0808">Transferase</keyword>
<accession>A0A182JRK2</accession>
<dbReference type="SFLD" id="SFLDS00029">
    <property type="entry name" value="Radical_SAM"/>
    <property type="match status" value="1"/>
</dbReference>
<evidence type="ECO:0000256" key="1">
    <source>
        <dbReference type="ARBA" id="ARBA00004173"/>
    </source>
</evidence>
<comment type="catalytic activity">
    <reaction evidence="8 9">
        <text>[[Fe-S] cluster scaffold protein carrying a second [4Fe-4S](2+) cluster] + N(6)-octanoyl-L-lysyl-[protein] + 2 oxidized [2Fe-2S]-[ferredoxin] + 2 S-adenosyl-L-methionine + 4 H(+) = [[Fe-S] cluster scaffold protein] + N(6)-[(R)-dihydrolipoyl]-L-lysyl-[protein] + 4 Fe(3+) + 2 hydrogen sulfide + 2 5'-deoxyadenosine + 2 L-methionine + 2 reduced [2Fe-2S]-[ferredoxin]</text>
        <dbReference type="Rhea" id="RHEA:16585"/>
        <dbReference type="Rhea" id="RHEA-COMP:9928"/>
        <dbReference type="Rhea" id="RHEA-COMP:10000"/>
        <dbReference type="Rhea" id="RHEA-COMP:10001"/>
        <dbReference type="Rhea" id="RHEA-COMP:10475"/>
        <dbReference type="Rhea" id="RHEA-COMP:14568"/>
        <dbReference type="Rhea" id="RHEA-COMP:14569"/>
        <dbReference type="ChEBI" id="CHEBI:15378"/>
        <dbReference type="ChEBI" id="CHEBI:17319"/>
        <dbReference type="ChEBI" id="CHEBI:29034"/>
        <dbReference type="ChEBI" id="CHEBI:29919"/>
        <dbReference type="ChEBI" id="CHEBI:33722"/>
        <dbReference type="ChEBI" id="CHEBI:33737"/>
        <dbReference type="ChEBI" id="CHEBI:33738"/>
        <dbReference type="ChEBI" id="CHEBI:57844"/>
        <dbReference type="ChEBI" id="CHEBI:59789"/>
        <dbReference type="ChEBI" id="CHEBI:78809"/>
        <dbReference type="ChEBI" id="CHEBI:83100"/>
        <dbReference type="EC" id="2.8.1.8"/>
    </reaction>
</comment>
<dbReference type="InterPro" id="IPR036770">
    <property type="entry name" value="Ankyrin_rpt-contain_sf"/>
</dbReference>
<feature type="repeat" description="ANK" evidence="10">
    <location>
        <begin position="718"/>
        <end position="744"/>
    </location>
</feature>
<dbReference type="PROSITE" id="PS50088">
    <property type="entry name" value="ANK_REPEAT"/>
    <property type="match status" value="3"/>
</dbReference>
<dbReference type="GO" id="GO:0046872">
    <property type="term" value="F:metal ion binding"/>
    <property type="evidence" value="ECO:0007669"/>
    <property type="project" value="UniProtKB-KW"/>
</dbReference>
<keyword evidence="4 9" id="KW-0949">S-adenosyl-L-methionine</keyword>
<evidence type="ECO:0000256" key="8">
    <source>
        <dbReference type="ARBA" id="ARBA00047326"/>
    </source>
</evidence>
<dbReference type="EC" id="2.8.1.8" evidence="9"/>
<dbReference type="NCBIfam" id="NF009544">
    <property type="entry name" value="PRK12928.1"/>
    <property type="match status" value="1"/>
</dbReference>
<evidence type="ECO:0000313" key="14">
    <source>
        <dbReference type="Proteomes" id="UP000075881"/>
    </source>
</evidence>
<keyword evidence="6 9" id="KW-0408">Iron</keyword>
<protein>
    <recommendedName>
        <fullName evidence="9">Lipoyl synthase, mitochondrial</fullName>
        <ecNumber evidence="9">2.8.1.8</ecNumber>
    </recommendedName>
    <alternativeName>
        <fullName evidence="9">Lipoate synthase</fullName>
        <shortName evidence="9">LS</shortName>
        <shortName evidence="9">Lip-syn</shortName>
    </alternativeName>
    <alternativeName>
        <fullName evidence="9">Lipoic acid synthase</fullName>
    </alternativeName>
</protein>
<dbReference type="PROSITE" id="PS51918">
    <property type="entry name" value="RADICAL_SAM"/>
    <property type="match status" value="1"/>
</dbReference>
<dbReference type="GO" id="GO:0016992">
    <property type="term" value="F:lipoate synthase activity"/>
    <property type="evidence" value="ECO:0007669"/>
    <property type="project" value="UniProtKB-UniRule"/>
</dbReference>
<dbReference type="NCBIfam" id="NF004019">
    <property type="entry name" value="PRK05481.1"/>
    <property type="match status" value="1"/>
</dbReference>
<dbReference type="InterPro" id="IPR058240">
    <property type="entry name" value="rSAM_sf"/>
</dbReference>
<dbReference type="Proteomes" id="UP000075881">
    <property type="component" value="Unassembled WGS sequence"/>
</dbReference>
<dbReference type="PANTHER" id="PTHR10949:SF0">
    <property type="entry name" value="LIPOYL SYNTHASE, MITOCHONDRIAL"/>
    <property type="match status" value="1"/>
</dbReference>
<dbReference type="Gene3D" id="1.25.40.20">
    <property type="entry name" value="Ankyrin repeat-containing domain"/>
    <property type="match status" value="3"/>
</dbReference>
<reference evidence="13" key="2">
    <citation type="submission" date="2020-05" db="UniProtKB">
        <authorList>
            <consortium name="EnsemblMetazoa"/>
        </authorList>
    </citation>
    <scope>IDENTIFICATION</scope>
    <source>
        <strain evidence="13">ACHKN1017</strain>
    </source>
</reference>
<dbReference type="SMART" id="SM00729">
    <property type="entry name" value="Elp3"/>
    <property type="match status" value="1"/>
</dbReference>
<keyword evidence="14" id="KW-1185">Reference proteome</keyword>